<dbReference type="PANTHER" id="PTHR43433:SF5">
    <property type="entry name" value="AB HYDROLASE-1 DOMAIN-CONTAINING PROTEIN"/>
    <property type="match status" value="1"/>
</dbReference>
<keyword evidence="3" id="KW-1185">Reference proteome</keyword>
<dbReference type="EMBL" id="QDDR01000018">
    <property type="protein sequence ID" value="PVE45055.1"/>
    <property type="molecule type" value="Genomic_DNA"/>
</dbReference>
<dbReference type="SUPFAM" id="SSF53474">
    <property type="entry name" value="alpha/beta-Hydrolases"/>
    <property type="match status" value="1"/>
</dbReference>
<evidence type="ECO:0000259" key="1">
    <source>
        <dbReference type="Pfam" id="PF00561"/>
    </source>
</evidence>
<evidence type="ECO:0000313" key="3">
    <source>
        <dbReference type="Proteomes" id="UP000244810"/>
    </source>
</evidence>
<reference evidence="2 3" key="1">
    <citation type="journal article" date="2011" name="Syst. Appl. Microbiol.">
        <title>Defluviimonas denitrificans gen. nov., sp. nov., and Pararhodobacter aggregans gen. nov., sp. nov., non-phototrophic Rhodobacteraceae from the biofilter of a marine aquaculture.</title>
        <authorList>
            <person name="Foesel B.U."/>
            <person name="Drake H.L."/>
            <person name="Schramm A."/>
        </authorList>
    </citation>
    <scope>NUCLEOTIDE SEQUENCE [LARGE SCALE GENOMIC DNA]</scope>
    <source>
        <strain evidence="2 3">D1-19</strain>
    </source>
</reference>
<dbReference type="GO" id="GO:0047570">
    <property type="term" value="F:3-oxoadipate enol-lactonase activity"/>
    <property type="evidence" value="ECO:0007669"/>
    <property type="project" value="InterPro"/>
</dbReference>
<dbReference type="AlphaFoldDB" id="A0A2T7UK68"/>
<dbReference type="RefSeq" id="WP_107750946.1">
    <property type="nucleotide sequence ID" value="NZ_QBKF01000003.1"/>
</dbReference>
<dbReference type="OrthoDB" id="9793083at2"/>
<dbReference type="NCBIfam" id="TIGR02427">
    <property type="entry name" value="protocat_pcaD"/>
    <property type="match status" value="1"/>
</dbReference>
<protein>
    <submittedName>
        <fullName evidence="2">3-oxoadipate enol-lactonase</fullName>
    </submittedName>
</protein>
<dbReference type="InterPro" id="IPR000073">
    <property type="entry name" value="AB_hydrolase_1"/>
</dbReference>
<dbReference type="Gene3D" id="3.40.50.1820">
    <property type="entry name" value="alpha/beta hydrolase"/>
    <property type="match status" value="1"/>
</dbReference>
<dbReference type="InterPro" id="IPR026968">
    <property type="entry name" value="PcaD/CatD"/>
</dbReference>
<organism evidence="2 3">
    <name type="scientific">Pararhodobacter aggregans</name>
    <dbReference type="NCBI Taxonomy" id="404875"/>
    <lineage>
        <taxon>Bacteria</taxon>
        <taxon>Pseudomonadati</taxon>
        <taxon>Pseudomonadota</taxon>
        <taxon>Alphaproteobacteria</taxon>
        <taxon>Rhodobacterales</taxon>
        <taxon>Paracoccaceae</taxon>
        <taxon>Pararhodobacter</taxon>
    </lineage>
</organism>
<name>A0A2T7UK68_9RHOB</name>
<dbReference type="PRINTS" id="PR00111">
    <property type="entry name" value="ABHYDROLASE"/>
</dbReference>
<feature type="domain" description="AB hydrolase-1" evidence="1">
    <location>
        <begin position="22"/>
        <end position="247"/>
    </location>
</feature>
<sequence>MLPVTDQGLVLHARADGPVDAPAVLLLNSLGTDLRMWDDVVEDLARDRRVLRFDKPGHGLSQKAAGPLGIADLGRMALAVMTAAGVPRAHVVGLSIGGQIAMDIARRAPERLDRLVLSNTAARIGTAEAWRARIAAVAETGLDAMAPGVMERWFSARWRSEHPARLALWQTMLARTDAPGYAACCEALAASDLTDACASITAPTLVIAGAEDGATPPDLVRGMADLIPGVRYVLMEGAGHLPCVEDPRAYAALLRAHLG</sequence>
<comment type="caution">
    <text evidence="2">The sequence shown here is derived from an EMBL/GenBank/DDBJ whole genome shotgun (WGS) entry which is preliminary data.</text>
</comment>
<proteinExistence type="predicted"/>
<dbReference type="GO" id="GO:0042952">
    <property type="term" value="P:beta-ketoadipate pathway"/>
    <property type="evidence" value="ECO:0007669"/>
    <property type="project" value="InterPro"/>
</dbReference>
<dbReference type="PANTHER" id="PTHR43433">
    <property type="entry name" value="HYDROLASE, ALPHA/BETA FOLD FAMILY PROTEIN"/>
    <property type="match status" value="1"/>
</dbReference>
<dbReference type="Pfam" id="PF00561">
    <property type="entry name" value="Abhydrolase_1"/>
    <property type="match status" value="1"/>
</dbReference>
<dbReference type="InterPro" id="IPR050471">
    <property type="entry name" value="AB_hydrolase"/>
</dbReference>
<accession>A0A2T7UK68</accession>
<dbReference type="InterPro" id="IPR029058">
    <property type="entry name" value="AB_hydrolase_fold"/>
</dbReference>
<evidence type="ECO:0000313" key="2">
    <source>
        <dbReference type="EMBL" id="PVE45055.1"/>
    </source>
</evidence>
<dbReference type="Proteomes" id="UP000244810">
    <property type="component" value="Unassembled WGS sequence"/>
</dbReference>
<gene>
    <name evidence="2" type="primary">pcaD</name>
    <name evidence="2" type="ORF">DDE23_23070</name>
</gene>